<evidence type="ECO:0000256" key="1">
    <source>
        <dbReference type="SAM" id="SignalP"/>
    </source>
</evidence>
<reference evidence="4" key="2">
    <citation type="submission" date="2013-05" db="EMBL/GenBank/DDBJ databases">
        <title>The Genome sequence of Mucor circinelloides f. circinelloides 1006PhL.</title>
        <authorList>
            <consortium name="The Broad Institute Genomics Platform"/>
            <person name="Cuomo C."/>
            <person name="Earl A."/>
            <person name="Findley K."/>
            <person name="Lee S.C."/>
            <person name="Walker B."/>
            <person name="Young S."/>
            <person name="Zeng Q."/>
            <person name="Gargeya S."/>
            <person name="Fitzgerald M."/>
            <person name="Haas B."/>
            <person name="Abouelleil A."/>
            <person name="Allen A.W."/>
            <person name="Alvarado L."/>
            <person name="Arachchi H.M."/>
            <person name="Berlin A.M."/>
            <person name="Chapman S.B."/>
            <person name="Gainer-Dewar J."/>
            <person name="Goldberg J."/>
            <person name="Griggs A."/>
            <person name="Gujja S."/>
            <person name="Hansen M."/>
            <person name="Howarth C."/>
            <person name="Imamovic A."/>
            <person name="Ireland A."/>
            <person name="Larimer J."/>
            <person name="McCowan C."/>
            <person name="Murphy C."/>
            <person name="Pearson M."/>
            <person name="Poon T.W."/>
            <person name="Priest M."/>
            <person name="Roberts A."/>
            <person name="Saif S."/>
            <person name="Shea T."/>
            <person name="Sisk P."/>
            <person name="Sykes S."/>
            <person name="Wortman J."/>
            <person name="Nusbaum C."/>
            <person name="Birren B."/>
        </authorList>
    </citation>
    <scope>NUCLEOTIDE SEQUENCE [LARGE SCALE GENOMIC DNA]</scope>
    <source>
        <strain evidence="4">1006PhL</strain>
    </source>
</reference>
<organism evidence="3 4">
    <name type="scientific">Mucor circinelloides f. circinelloides (strain 1006PhL)</name>
    <name type="common">Mucormycosis agent</name>
    <name type="synonym">Calyptromyces circinelloides</name>
    <dbReference type="NCBI Taxonomy" id="1220926"/>
    <lineage>
        <taxon>Eukaryota</taxon>
        <taxon>Fungi</taxon>
        <taxon>Fungi incertae sedis</taxon>
        <taxon>Mucoromycota</taxon>
        <taxon>Mucoromycotina</taxon>
        <taxon>Mucoromycetes</taxon>
        <taxon>Mucorales</taxon>
        <taxon>Mucorineae</taxon>
        <taxon>Mucoraceae</taxon>
        <taxon>Mucor</taxon>
    </lineage>
</organism>
<gene>
    <name evidence="2" type="ORF">HMPREF1544_03761</name>
    <name evidence="3" type="ORF">HMPREF1544_03802</name>
</gene>
<dbReference type="AlphaFoldDB" id="S2K2I7"/>
<keyword evidence="1" id="KW-0732">Signal</keyword>
<proteinExistence type="predicted"/>
<accession>S2K2I7</accession>
<dbReference type="Proteomes" id="UP000014254">
    <property type="component" value="Unassembled WGS sequence"/>
</dbReference>
<dbReference type="VEuPathDB" id="FungiDB:HMPREF1544_03761"/>
<feature type="chain" id="PRO_5007726789" evidence="1">
    <location>
        <begin position="22"/>
        <end position="78"/>
    </location>
</feature>
<keyword evidence="4" id="KW-1185">Reference proteome</keyword>
<dbReference type="OrthoDB" id="2291907at2759"/>
<evidence type="ECO:0000313" key="4">
    <source>
        <dbReference type="Proteomes" id="UP000014254"/>
    </source>
</evidence>
<protein>
    <submittedName>
        <fullName evidence="3">Uncharacterized protein</fullName>
    </submittedName>
</protein>
<dbReference type="VEuPathDB" id="FungiDB:HMPREF1544_03802"/>
<sequence length="78" mass="8313">MQIKLFPSIIALVCLFGVALAAPVNNIQAREASHSNAPITTIDVINSLGLIRVPPNSFGDPRGAIRNMYGPIEGYGSY</sequence>
<feature type="signal peptide" evidence="1">
    <location>
        <begin position="1"/>
        <end position="21"/>
    </location>
</feature>
<evidence type="ECO:0000313" key="3">
    <source>
        <dbReference type="EMBL" id="EPB89433.1"/>
    </source>
</evidence>
<dbReference type="EMBL" id="KE123935">
    <property type="protein sequence ID" value="EPB89392.1"/>
    <property type="molecule type" value="Genomic_DNA"/>
</dbReference>
<name>S2K2I7_MUCC1</name>
<reference evidence="3" key="1">
    <citation type="submission" date="2013-05" db="EMBL/GenBank/DDBJ databases">
        <title>The Genome Sequence of Mucor circinelloides f. circinelloides 1006PhL.</title>
        <authorList>
            <consortium name="The Broad Institute Genomics Platform"/>
            <person name="Cuomo C."/>
            <person name="Earl A."/>
            <person name="Findley K."/>
            <person name="Lee S.C."/>
            <person name="Walker B."/>
            <person name="Young S."/>
            <person name="Zeng Q."/>
            <person name="Gargeya S."/>
            <person name="Fitzgerald M."/>
            <person name="Haas B."/>
            <person name="Abouelleil A."/>
            <person name="Allen A.W."/>
            <person name="Alvarado L."/>
            <person name="Arachchi H.M."/>
            <person name="Berlin A.M."/>
            <person name="Chapman S.B."/>
            <person name="Gainer-Dewar J."/>
            <person name="Goldberg J."/>
            <person name="Griggs A."/>
            <person name="Gujja S."/>
            <person name="Hansen M."/>
            <person name="Howarth C."/>
            <person name="Imamovic A."/>
            <person name="Ireland A."/>
            <person name="Larimer J."/>
            <person name="McCowan C."/>
            <person name="Murphy C."/>
            <person name="Pearson M."/>
            <person name="Poon T.W."/>
            <person name="Priest M."/>
            <person name="Roberts A."/>
            <person name="Saif S."/>
            <person name="Shea T."/>
            <person name="Sisk P."/>
            <person name="Sykes S."/>
            <person name="Wortman J."/>
            <person name="Nusbaum C."/>
            <person name="Birren B."/>
        </authorList>
    </citation>
    <scope>NUCLEOTIDE SEQUENCE</scope>
    <source>
        <strain evidence="3">1006PhL</strain>
    </source>
</reference>
<evidence type="ECO:0000313" key="2">
    <source>
        <dbReference type="EMBL" id="EPB89392.1"/>
    </source>
</evidence>
<dbReference type="EMBL" id="KE123935">
    <property type="protein sequence ID" value="EPB89433.1"/>
    <property type="molecule type" value="Genomic_DNA"/>
</dbReference>